<evidence type="ECO:0000256" key="1">
    <source>
        <dbReference type="SAM" id="MobiDB-lite"/>
    </source>
</evidence>
<reference evidence="3 4" key="1">
    <citation type="journal article" date="2021" name="Commun. Biol.">
        <title>The genome of Shorea leprosula (Dipterocarpaceae) highlights the ecological relevance of drought in aseasonal tropical rainforests.</title>
        <authorList>
            <person name="Ng K.K.S."/>
            <person name="Kobayashi M.J."/>
            <person name="Fawcett J.A."/>
            <person name="Hatakeyama M."/>
            <person name="Paape T."/>
            <person name="Ng C.H."/>
            <person name="Ang C.C."/>
            <person name="Tnah L.H."/>
            <person name="Lee C.T."/>
            <person name="Nishiyama T."/>
            <person name="Sese J."/>
            <person name="O'Brien M.J."/>
            <person name="Copetti D."/>
            <person name="Mohd Noor M.I."/>
            <person name="Ong R.C."/>
            <person name="Putra M."/>
            <person name="Sireger I.Z."/>
            <person name="Indrioko S."/>
            <person name="Kosugi Y."/>
            <person name="Izuno A."/>
            <person name="Isagi Y."/>
            <person name="Lee S.L."/>
            <person name="Shimizu K.K."/>
        </authorList>
    </citation>
    <scope>NUCLEOTIDE SEQUENCE [LARGE SCALE GENOMIC DNA]</scope>
    <source>
        <strain evidence="3">214</strain>
    </source>
</reference>
<protein>
    <recommendedName>
        <fullName evidence="2">Transposase MuDR plant domain-containing protein</fullName>
    </recommendedName>
</protein>
<feature type="compositionally biased region" description="Basic and acidic residues" evidence="1">
    <location>
        <begin position="15"/>
        <end position="33"/>
    </location>
</feature>
<dbReference type="Pfam" id="PF03108">
    <property type="entry name" value="DBD_Tnp_Mut"/>
    <property type="match status" value="1"/>
</dbReference>
<dbReference type="PANTHER" id="PTHR31973:SF189">
    <property type="entry name" value="TRANSPOSASE, MUDR, PLANT, MULE TRANSPOSASE DOMAIN PROTEIN-RELATED"/>
    <property type="match status" value="1"/>
</dbReference>
<evidence type="ECO:0000259" key="2">
    <source>
        <dbReference type="Pfam" id="PF03108"/>
    </source>
</evidence>
<keyword evidence="4" id="KW-1185">Reference proteome</keyword>
<dbReference type="PANTHER" id="PTHR31973">
    <property type="entry name" value="POLYPROTEIN, PUTATIVE-RELATED"/>
    <property type="match status" value="1"/>
</dbReference>
<proteinExistence type="predicted"/>
<feature type="region of interest" description="Disordered" evidence="1">
    <location>
        <begin position="521"/>
        <end position="558"/>
    </location>
</feature>
<dbReference type="Proteomes" id="UP001054252">
    <property type="component" value="Unassembled WGS sequence"/>
</dbReference>
<sequence length="558" mass="63196">MAREIIDIDLEGDSDGSKNECNKKVAPGDDVNKGQETNNAGKGVETEGPINGKAVDGEVRVEEGQKETVVEDYYELGQDFTAQGVWLKKEDEAGVEKERACASKSDNVADVHNDDLNGDKEAKGDKGHDDFVMDILELTDNENEEAIEARRKVKSFCYNLQEDNAGPSSYHDGGVNAAGPSTPPIAVHDDGDEIQIYEEVENALPNIRLGMTFVSKAQFKAIVDRCNMMQMRDIKWKKNDSKWIRAVCKHAPSCDWKILLSKDAMIDSWMAKTYIYEHTCSEELTSKRCNSTSASKYLVKKMGFASLYLKSNDIFQTIRRNTGLELTRKQCKKVREKIARVFVGNCLMEYSKLWNYATELRRRDPVATILIQAPRSTTDTSPIFMIMYVCFSIMKLGFVTGCRRVMGVDEAFLKEAYKGVLLMPVGRDANDQICPLTWPIVEVEKTKTWRWHKPIFSMLEDLRMMCGRRTIARRTFAKEKFVGDLVLEYGRRLLQVGKETRDARCYGLMALVMRLKKKTREVGNNEASEATKNLNDNNPVSQADDPTSQVANEERRPI</sequence>
<organism evidence="3 4">
    <name type="scientific">Rubroshorea leprosula</name>
    <dbReference type="NCBI Taxonomy" id="152421"/>
    <lineage>
        <taxon>Eukaryota</taxon>
        <taxon>Viridiplantae</taxon>
        <taxon>Streptophyta</taxon>
        <taxon>Embryophyta</taxon>
        <taxon>Tracheophyta</taxon>
        <taxon>Spermatophyta</taxon>
        <taxon>Magnoliopsida</taxon>
        <taxon>eudicotyledons</taxon>
        <taxon>Gunneridae</taxon>
        <taxon>Pentapetalae</taxon>
        <taxon>rosids</taxon>
        <taxon>malvids</taxon>
        <taxon>Malvales</taxon>
        <taxon>Dipterocarpaceae</taxon>
        <taxon>Rubroshorea</taxon>
    </lineage>
</organism>
<feature type="region of interest" description="Disordered" evidence="1">
    <location>
        <begin position="1"/>
        <end position="56"/>
    </location>
</feature>
<dbReference type="EMBL" id="BPVZ01000006">
    <property type="protein sequence ID" value="GKU92568.1"/>
    <property type="molecule type" value="Genomic_DNA"/>
</dbReference>
<feature type="domain" description="Transposase MuDR plant" evidence="2">
    <location>
        <begin position="207"/>
        <end position="262"/>
    </location>
</feature>
<evidence type="ECO:0000313" key="3">
    <source>
        <dbReference type="EMBL" id="GKU92568.1"/>
    </source>
</evidence>
<feature type="compositionally biased region" description="Polar residues" evidence="1">
    <location>
        <begin position="525"/>
        <end position="551"/>
    </location>
</feature>
<dbReference type="InterPro" id="IPR004332">
    <property type="entry name" value="Transposase_MuDR"/>
</dbReference>
<dbReference type="AlphaFoldDB" id="A0AAV5HUZ1"/>
<name>A0AAV5HUZ1_9ROSI</name>
<gene>
    <name evidence="3" type="ORF">SLEP1_g6279</name>
</gene>
<comment type="caution">
    <text evidence="3">The sequence shown here is derived from an EMBL/GenBank/DDBJ whole genome shotgun (WGS) entry which is preliminary data.</text>
</comment>
<accession>A0AAV5HUZ1</accession>
<evidence type="ECO:0000313" key="4">
    <source>
        <dbReference type="Proteomes" id="UP001054252"/>
    </source>
</evidence>